<dbReference type="InterPro" id="IPR056770">
    <property type="entry name" value="Piezo_THU9_anchor"/>
</dbReference>
<dbReference type="EMBL" id="CAJNJA010022442">
    <property type="protein sequence ID" value="CAE7493246.1"/>
    <property type="molecule type" value="Genomic_DNA"/>
</dbReference>
<feature type="transmembrane region" description="Helical" evidence="2">
    <location>
        <begin position="576"/>
        <end position="594"/>
    </location>
</feature>
<evidence type="ECO:0000259" key="3">
    <source>
        <dbReference type="Pfam" id="PF12166"/>
    </source>
</evidence>
<evidence type="ECO:0000256" key="2">
    <source>
        <dbReference type="SAM" id="Phobius"/>
    </source>
</evidence>
<dbReference type="GO" id="GO:0005261">
    <property type="term" value="F:monoatomic cation channel activity"/>
    <property type="evidence" value="ECO:0007669"/>
    <property type="project" value="TreeGrafter"/>
</dbReference>
<feature type="compositionally biased region" description="Polar residues" evidence="1">
    <location>
        <begin position="1463"/>
        <end position="1479"/>
    </location>
</feature>
<dbReference type="PANTHER" id="PTHR13167">
    <property type="entry name" value="PIEZO-TYPE MECHANOSENSITIVE ION CHANNEL COMPONENT"/>
    <property type="match status" value="1"/>
</dbReference>
<evidence type="ECO:0000313" key="6">
    <source>
        <dbReference type="Proteomes" id="UP000601435"/>
    </source>
</evidence>
<dbReference type="GO" id="GO:0008381">
    <property type="term" value="F:mechanosensitive monoatomic ion channel activity"/>
    <property type="evidence" value="ECO:0007669"/>
    <property type="project" value="InterPro"/>
</dbReference>
<dbReference type="GO" id="GO:0071260">
    <property type="term" value="P:cellular response to mechanical stimulus"/>
    <property type="evidence" value="ECO:0007669"/>
    <property type="project" value="TreeGrafter"/>
</dbReference>
<dbReference type="Proteomes" id="UP000601435">
    <property type="component" value="Unassembled WGS sequence"/>
</dbReference>
<gene>
    <name evidence="5" type="ORF">SNEC2469_LOCUS14024</name>
</gene>
<dbReference type="GO" id="GO:0016020">
    <property type="term" value="C:membrane"/>
    <property type="evidence" value="ECO:0007669"/>
    <property type="project" value="InterPro"/>
</dbReference>
<dbReference type="OrthoDB" id="248120at2759"/>
<reference evidence="5" key="1">
    <citation type="submission" date="2021-02" db="EMBL/GenBank/DDBJ databases">
        <authorList>
            <person name="Dougan E. K."/>
            <person name="Rhodes N."/>
            <person name="Thang M."/>
            <person name="Chan C."/>
        </authorList>
    </citation>
    <scope>NUCLEOTIDE SEQUENCE</scope>
</reference>
<evidence type="ECO:0000259" key="4">
    <source>
        <dbReference type="Pfam" id="PF24874"/>
    </source>
</evidence>
<dbReference type="Pfam" id="PF12166">
    <property type="entry name" value="Piezo_cap"/>
    <property type="match status" value="1"/>
</dbReference>
<dbReference type="InterPro" id="IPR027272">
    <property type="entry name" value="Piezo"/>
</dbReference>
<comment type="caution">
    <text evidence="5">The sequence shown here is derived from an EMBL/GenBank/DDBJ whole genome shotgun (WGS) entry which is preliminary data.</text>
</comment>
<feature type="transmembrane region" description="Helical" evidence="2">
    <location>
        <begin position="1048"/>
        <end position="1068"/>
    </location>
</feature>
<keyword evidence="2" id="KW-0812">Transmembrane</keyword>
<feature type="compositionally biased region" description="Polar residues" evidence="1">
    <location>
        <begin position="1552"/>
        <end position="1568"/>
    </location>
</feature>
<feature type="transmembrane region" description="Helical" evidence="2">
    <location>
        <begin position="896"/>
        <end position="919"/>
    </location>
</feature>
<feature type="transmembrane region" description="Helical" evidence="2">
    <location>
        <begin position="789"/>
        <end position="810"/>
    </location>
</feature>
<keyword evidence="2" id="KW-0472">Membrane</keyword>
<name>A0A812SMS4_9DINO</name>
<feature type="domain" description="Piezo non-specific cation channel cap" evidence="3">
    <location>
        <begin position="1125"/>
        <end position="1406"/>
    </location>
</feature>
<evidence type="ECO:0000256" key="1">
    <source>
        <dbReference type="SAM" id="MobiDB-lite"/>
    </source>
</evidence>
<protein>
    <recommendedName>
        <fullName evidence="7">Piezo non-specific cation channel R-Ras-binding domain-containing protein</fullName>
    </recommendedName>
</protein>
<feature type="region of interest" description="Disordered" evidence="1">
    <location>
        <begin position="713"/>
        <end position="740"/>
    </location>
</feature>
<dbReference type="GO" id="GO:0042391">
    <property type="term" value="P:regulation of membrane potential"/>
    <property type="evidence" value="ECO:0007669"/>
    <property type="project" value="TreeGrafter"/>
</dbReference>
<feature type="region of interest" description="Disordered" evidence="1">
    <location>
        <begin position="54"/>
        <end position="81"/>
    </location>
</feature>
<evidence type="ECO:0000313" key="5">
    <source>
        <dbReference type="EMBL" id="CAE7493246.1"/>
    </source>
</evidence>
<organism evidence="5 6">
    <name type="scientific">Symbiodinium necroappetens</name>
    <dbReference type="NCBI Taxonomy" id="1628268"/>
    <lineage>
        <taxon>Eukaryota</taxon>
        <taxon>Sar</taxon>
        <taxon>Alveolata</taxon>
        <taxon>Dinophyceae</taxon>
        <taxon>Suessiales</taxon>
        <taxon>Symbiodiniaceae</taxon>
        <taxon>Symbiodinium</taxon>
    </lineage>
</organism>
<dbReference type="InterPro" id="IPR031334">
    <property type="entry name" value="Piezo_cap_dom"/>
</dbReference>
<keyword evidence="2" id="KW-1133">Transmembrane helix</keyword>
<feature type="transmembrane region" description="Helical" evidence="2">
    <location>
        <begin position="548"/>
        <end position="569"/>
    </location>
</feature>
<dbReference type="PANTHER" id="PTHR13167:SF25">
    <property type="entry name" value="PIEZO-TYPE MECHANOSENSITIVE ION CHANNEL COMPONENT"/>
    <property type="match status" value="1"/>
</dbReference>
<sequence>MAWLGLPSKGSTDVTLTFMALFCVRDLRRVQAKPKRNEAEPGRSLPVIADSVQGNWPEDHAEGEDEAFGASPGPGEEDDSISQARGVDFEAAMHDNHAASEHILLNPATGFQVVAFLLVCFQAPVAVELAGCSEKTCPETFFVSPDVCRLLAAHDSTAWRAGWRPLTVLLQSLGVQKFREGVSFSWANLWIFVIFLISNLQALALERWEGEFQAENQNQIERIDLRERWYQEHLLHWRRLELRRIDTKHKVLLVKLRCLTGFITELRAIWQNRRGELTTQERSQRAREDRIHNLCLSSGLPPAAVQPVLEAFVQAAAKAAGPCGELLKMDSAPEECRPGPKAGMAEEEICSNNAKVVEVSRIEAAEEINQCVCEHLKDLQLQRLRRISAKEVSERKTSLLERCARAGEVVQDAAAAPQASQVQEGSATLQTGIPEEAAGEDAEVPTESEASALRRSKYRRQNSLLGDGFLATGTAKEKQALFADVKVRCLEMARGALGLLVDDFLYTYDPEDTLQSHRRHDSLAALLYKAFWSQTLLLLMIFTVVHFAMYTCVLSAVTSCTLVVSLMTFPHPHPRFWKGLIMFNLTIVLLKVLYQLPIFPTSFDYVQLKADMQSGFLNGVPVPWESVLGLEKVAPAGPLPGQNNEEVLVTDAVRELEERGLVGHSLLGLLWSDLLVCLFLVCHWHTLRHSGRLGNPAHICRRLALDDMRRKQQDPPTQKCEHGKRHLTVPSPFGPASRAPHKRLTTTAATAVQAVSDTAAASSFTKALHRDARDCLDFAGLRKPAMDLFAPRAGLMMCCFCIVLISWNSLMDNRESFADSLSSSSFSGKQVMAVALFIGLLVEARAEYTWYTQHRSKGPDGWQFQAKEEKNGCRSETGGTPVQPSEERNLQPTMNLIMYFAQRIILLTELVTLHSFFIVRWSSSTTYQPRMTNSIQMLFYVFFMLYLALTSLQLRYDVHVTSGGLGLTHSMNFFYSVAFKAYLAVPFVEEMRVLTDWTVTRTSMDFFMWMKLEDAQQGLYRTKRDFHMRRWYPPAAARPTWEKVLQGGLLLVGLALLIVGPIALFSSLNPSLQSNRLTSGTLTATLLVQSSDQGIRKLHLFEGSQSSITADVWQHGDMSRMDTSNVTWVEESERSFDSTDPSSLAARITESLSDPDVTAWIEIEYVLLFNGDTSQSKRAELPPRRVKLSKNATLQLGRLVNESLDLSDIQEDPIFISQATTKTLRVSSNLEAQYTGKEMDFLLTFRSSEFGVHRHSHGRDRGSQLRAAPVRGVWLLSKASPECWAKQAGSSDSEGRGQARVDCRISQFVASEKSAPAPMGYSGSWGVMGIYLGVVYAVGRFLRLVFQDSSKRAIYEELPDVQLLQDLCNGIYIARIQHLLKTEFKLYYQLMNLFRSPELLLTVTGTFGAQKIDGEMDFLAELDDGHLGFDSAGTRVQSDPRLKAPETFGSLGTTAISPIPGSEQGSQETGEMPQASENTNVDDDLRQIQELQEELDHHFGDVPMPSVGRFAGVADSEMPLGDVTVATELRGGENPIPTSPTSELRRRHLQAAASSGNAGISTSSRLEM</sequence>
<feature type="region of interest" description="Disordered" evidence="1">
    <location>
        <begin position="1447"/>
        <end position="1479"/>
    </location>
</feature>
<feature type="transmembrane region" description="Helical" evidence="2">
    <location>
        <begin position="931"/>
        <end position="949"/>
    </location>
</feature>
<feature type="region of interest" description="Disordered" evidence="1">
    <location>
        <begin position="1529"/>
        <end position="1568"/>
    </location>
</feature>
<feature type="domain" description="Piezo THU9 and anchor" evidence="4">
    <location>
        <begin position="902"/>
        <end position="1066"/>
    </location>
</feature>
<dbReference type="Pfam" id="PF24874">
    <property type="entry name" value="Piezo_THU9_anchor"/>
    <property type="match status" value="1"/>
</dbReference>
<keyword evidence="6" id="KW-1185">Reference proteome</keyword>
<feature type="transmembrane region" description="Helical" evidence="2">
    <location>
        <begin position="661"/>
        <end position="682"/>
    </location>
</feature>
<proteinExistence type="predicted"/>
<dbReference type="GO" id="GO:0050982">
    <property type="term" value="P:detection of mechanical stimulus"/>
    <property type="evidence" value="ECO:0007669"/>
    <property type="project" value="TreeGrafter"/>
</dbReference>
<accession>A0A812SMS4</accession>
<evidence type="ECO:0008006" key="7">
    <source>
        <dbReference type="Google" id="ProtNLM"/>
    </source>
</evidence>